<sequence>MKTFINAGVAATLVNISLASLTHHSPINQLKPKRALLTCLETYGGGSITCGNDDSLYCYDPTLGETCCELDNGYCKAGNFCAPTAGYCCTVGEDPETCAARLDFTLPSSFSIAAATSPIPSTIPTTSAPLTTASTSTIRISLALAIAAEPTIQAAALTVDTEGMTPQYSAPVGNNTTDSAAARTATSNLAAFTGAASAKSMSEMGGVLGLAVALVGYVL</sequence>
<evidence type="ECO:0000313" key="2">
    <source>
        <dbReference type="EMBL" id="KAG4426774.1"/>
    </source>
</evidence>
<organism evidence="2 3">
    <name type="scientific">Cadophora malorum</name>
    <dbReference type="NCBI Taxonomy" id="108018"/>
    <lineage>
        <taxon>Eukaryota</taxon>
        <taxon>Fungi</taxon>
        <taxon>Dikarya</taxon>
        <taxon>Ascomycota</taxon>
        <taxon>Pezizomycotina</taxon>
        <taxon>Leotiomycetes</taxon>
        <taxon>Helotiales</taxon>
        <taxon>Ploettnerulaceae</taxon>
        <taxon>Cadophora</taxon>
    </lineage>
</organism>
<proteinExistence type="predicted"/>
<dbReference type="OrthoDB" id="5409186at2759"/>
<evidence type="ECO:0000313" key="3">
    <source>
        <dbReference type="Proteomes" id="UP000664132"/>
    </source>
</evidence>
<keyword evidence="1" id="KW-0732">Signal</keyword>
<comment type="caution">
    <text evidence="2">The sequence shown here is derived from an EMBL/GenBank/DDBJ whole genome shotgun (WGS) entry which is preliminary data.</text>
</comment>
<dbReference type="EMBL" id="JAFJYH010000001">
    <property type="protein sequence ID" value="KAG4426774.1"/>
    <property type="molecule type" value="Genomic_DNA"/>
</dbReference>
<evidence type="ECO:0000256" key="1">
    <source>
        <dbReference type="SAM" id="SignalP"/>
    </source>
</evidence>
<feature type="signal peptide" evidence="1">
    <location>
        <begin position="1"/>
        <end position="19"/>
    </location>
</feature>
<keyword evidence="3" id="KW-1185">Reference proteome</keyword>
<accession>A0A8H8BWZ4</accession>
<dbReference type="AlphaFoldDB" id="A0A8H8BWZ4"/>
<reference evidence="2" key="1">
    <citation type="submission" date="2021-02" db="EMBL/GenBank/DDBJ databases">
        <title>Genome sequence Cadophora malorum strain M34.</title>
        <authorList>
            <person name="Stefanovic E."/>
            <person name="Vu D."/>
            <person name="Scully C."/>
            <person name="Dijksterhuis J."/>
            <person name="Roader J."/>
            <person name="Houbraken J."/>
        </authorList>
    </citation>
    <scope>NUCLEOTIDE SEQUENCE</scope>
    <source>
        <strain evidence="2">M34</strain>
    </source>
</reference>
<name>A0A8H8BWZ4_9HELO</name>
<protein>
    <submittedName>
        <fullName evidence="2">Uncharacterized protein</fullName>
    </submittedName>
</protein>
<gene>
    <name evidence="2" type="ORF">IFR04_000205</name>
</gene>
<feature type="chain" id="PRO_5034015447" evidence="1">
    <location>
        <begin position="20"/>
        <end position="219"/>
    </location>
</feature>
<dbReference type="Proteomes" id="UP000664132">
    <property type="component" value="Unassembled WGS sequence"/>
</dbReference>